<dbReference type="CDD" id="cd07713">
    <property type="entry name" value="DHPS-like_MBL-fold"/>
    <property type="match status" value="1"/>
</dbReference>
<keyword evidence="3" id="KW-1185">Reference proteome</keyword>
<dbReference type="eggNOG" id="COG1237">
    <property type="taxonomic scope" value="Bacteria"/>
</dbReference>
<dbReference type="RefSeq" id="WP_013008179.1">
    <property type="nucleotide sequence ID" value="NC_013939.1"/>
</dbReference>
<dbReference type="OrthoDB" id="9803916at2"/>
<dbReference type="InterPro" id="IPR036866">
    <property type="entry name" value="RibonucZ/Hydroxyglut_hydro"/>
</dbReference>
<dbReference type="AlphaFoldDB" id="D3PEB0"/>
<dbReference type="Pfam" id="PF00753">
    <property type="entry name" value="Lactamase_B"/>
    <property type="match status" value="1"/>
</dbReference>
<sequence>MKITVINENYVDKQGLFAEHGLSLLIELENKVLLFDTGQAVSIVNNLNILNYKRSKIDYIILSHGHYDHTGGLYKNRYYLKDLCNKVIASKYVFDKHLRKTDDNYDFIGLKDDVKKDFEFLFVEDSYQLSENIIVYGSIKRFEEFLADKRLFCEIDNKIVKDPFRDELYLLIKDGGKNILITGCSHAGIINIVKDCFEKAGIDRLDYLIGGMHLFRSDLSYVEKVGNFLQNEVSVENVITGHCTGLDNFYYLKNNFHINFIYLKTGEQFIL</sequence>
<dbReference type="STRING" id="639282.DEFDS_1473"/>
<dbReference type="EMBL" id="AP011529">
    <property type="protein sequence ID" value="BAI80933.1"/>
    <property type="molecule type" value="Genomic_DNA"/>
</dbReference>
<dbReference type="GO" id="GO:0016740">
    <property type="term" value="F:transferase activity"/>
    <property type="evidence" value="ECO:0007669"/>
    <property type="project" value="TreeGrafter"/>
</dbReference>
<evidence type="ECO:0000313" key="2">
    <source>
        <dbReference type="EMBL" id="BAI80933.1"/>
    </source>
</evidence>
<dbReference type="SMART" id="SM00849">
    <property type="entry name" value="Lactamase_B"/>
    <property type="match status" value="1"/>
</dbReference>
<reference evidence="2 3" key="1">
    <citation type="journal article" date="2010" name="DNA Res.">
        <title>Bacterial lifestyle in a deep-sea hydrothermal vent chimney revealed by the genome sequence of the thermophilic bacterium Deferribacter desulfuricans SSM1.</title>
        <authorList>
            <person name="Takaki Y."/>
            <person name="Shimamura S."/>
            <person name="Nakagawa S."/>
            <person name="Fukuhara Y."/>
            <person name="Horikawa H."/>
            <person name="Ankai A."/>
            <person name="Harada T."/>
            <person name="Hosoyama A."/>
            <person name="Oguchi A."/>
            <person name="Fukui S."/>
            <person name="Fujita N."/>
            <person name="Takami H."/>
            <person name="Takai K."/>
        </authorList>
    </citation>
    <scope>NUCLEOTIDE SEQUENCE [LARGE SCALE GENOMIC DNA]</scope>
    <source>
        <strain evidence="3">DSM 14783 / JCM 11476 / NBRC 101012 / SSM1</strain>
    </source>
</reference>
<dbReference type="InterPro" id="IPR052926">
    <property type="entry name" value="Metallo-beta-lactamase_dom"/>
</dbReference>
<dbReference type="Proteomes" id="UP000001520">
    <property type="component" value="Chromosome"/>
</dbReference>
<dbReference type="InterPro" id="IPR041712">
    <property type="entry name" value="DHPS-like_MBL-fold"/>
</dbReference>
<gene>
    <name evidence="2" type="ordered locus">DEFDS_1473</name>
</gene>
<dbReference type="HOGENOM" id="CLU_036012_0_0_0"/>
<dbReference type="InterPro" id="IPR001279">
    <property type="entry name" value="Metallo-B-lactamas"/>
</dbReference>
<dbReference type="KEGG" id="ddf:DEFDS_1473"/>
<accession>D3PEB0</accession>
<dbReference type="PANTHER" id="PTHR13754">
    <property type="entry name" value="METALLO-BETA-LACTAMASE SUPERFAMILY PROTEIN"/>
    <property type="match status" value="1"/>
</dbReference>
<proteinExistence type="predicted"/>
<evidence type="ECO:0000313" key="3">
    <source>
        <dbReference type="Proteomes" id="UP000001520"/>
    </source>
</evidence>
<dbReference type="PANTHER" id="PTHR13754:SF18">
    <property type="entry name" value="7,8-DIHYDROPTERIN-6-METHYL-4-(BETA-D-RIBOFURANOSYL)-AMINOBENZENE-5'-PHOSPHATE SYNTHASE"/>
    <property type="match status" value="1"/>
</dbReference>
<protein>
    <recommendedName>
        <fullName evidence="1">Metallo-beta-lactamase domain-containing protein</fullName>
    </recommendedName>
</protein>
<dbReference type="Gene3D" id="3.60.15.10">
    <property type="entry name" value="Ribonuclease Z/Hydroxyacylglutathione hydrolase-like"/>
    <property type="match status" value="1"/>
</dbReference>
<organism evidence="2 3">
    <name type="scientific">Deferribacter desulfuricans (strain DSM 14783 / JCM 11476 / NBRC 101012 / SSM1)</name>
    <dbReference type="NCBI Taxonomy" id="639282"/>
    <lineage>
        <taxon>Bacteria</taxon>
        <taxon>Pseudomonadati</taxon>
        <taxon>Deferribacterota</taxon>
        <taxon>Deferribacteres</taxon>
        <taxon>Deferribacterales</taxon>
        <taxon>Deferribacteraceae</taxon>
        <taxon>Deferribacter</taxon>
    </lineage>
</organism>
<dbReference type="SUPFAM" id="SSF56281">
    <property type="entry name" value="Metallo-hydrolase/oxidoreductase"/>
    <property type="match status" value="1"/>
</dbReference>
<feature type="domain" description="Metallo-beta-lactamase" evidence="1">
    <location>
        <begin position="20"/>
        <end position="242"/>
    </location>
</feature>
<name>D3PEB0_DEFDS</name>
<evidence type="ECO:0000259" key="1">
    <source>
        <dbReference type="SMART" id="SM00849"/>
    </source>
</evidence>